<evidence type="ECO:0000313" key="2">
    <source>
        <dbReference type="EMBL" id="KAG0141390.1"/>
    </source>
</evidence>
<sequence length="172" mass="18883">MTLDSEVRSQAPSTRAQSPIQLGDPQVAPSAESPVISALWRALQRSFTNWTAVKRASNVLGGDIALAIAQSTHKALKRKMSRSEVDRLLLVRVSWEGTAWNLFHYWVGSFMKSPRLPRQHQPHLVPPHKHLFSALDVEAAANMGLGLLQGAQITSAMVNKVPRVEDNSSGKS</sequence>
<accession>A0A9P6N7N9</accession>
<dbReference type="EMBL" id="MU167388">
    <property type="protein sequence ID" value="KAG0141390.1"/>
    <property type="molecule type" value="Genomic_DNA"/>
</dbReference>
<protein>
    <submittedName>
        <fullName evidence="2">Uncharacterized protein</fullName>
    </submittedName>
</protein>
<gene>
    <name evidence="2" type="ORF">CROQUDRAFT_718190</name>
</gene>
<feature type="region of interest" description="Disordered" evidence="1">
    <location>
        <begin position="1"/>
        <end position="27"/>
    </location>
</feature>
<feature type="compositionally biased region" description="Polar residues" evidence="1">
    <location>
        <begin position="8"/>
        <end position="20"/>
    </location>
</feature>
<keyword evidence="3" id="KW-1185">Reference proteome</keyword>
<evidence type="ECO:0000313" key="3">
    <source>
        <dbReference type="Proteomes" id="UP000886653"/>
    </source>
</evidence>
<name>A0A9P6N7N9_9BASI</name>
<dbReference type="AlphaFoldDB" id="A0A9P6N7N9"/>
<reference evidence="2" key="1">
    <citation type="submission" date="2013-11" db="EMBL/GenBank/DDBJ databases">
        <title>Genome sequence of the fusiform rust pathogen reveals effectors for host alternation and coevolution with pine.</title>
        <authorList>
            <consortium name="DOE Joint Genome Institute"/>
            <person name="Smith K."/>
            <person name="Pendleton A."/>
            <person name="Kubisiak T."/>
            <person name="Anderson C."/>
            <person name="Salamov A."/>
            <person name="Aerts A."/>
            <person name="Riley R."/>
            <person name="Clum A."/>
            <person name="Lindquist E."/>
            <person name="Ence D."/>
            <person name="Campbell M."/>
            <person name="Kronenberg Z."/>
            <person name="Feau N."/>
            <person name="Dhillon B."/>
            <person name="Hamelin R."/>
            <person name="Burleigh J."/>
            <person name="Smith J."/>
            <person name="Yandell M."/>
            <person name="Nelson C."/>
            <person name="Grigoriev I."/>
            <person name="Davis J."/>
        </authorList>
    </citation>
    <scope>NUCLEOTIDE SEQUENCE</scope>
    <source>
        <strain evidence="2">G11</strain>
    </source>
</reference>
<comment type="caution">
    <text evidence="2">The sequence shown here is derived from an EMBL/GenBank/DDBJ whole genome shotgun (WGS) entry which is preliminary data.</text>
</comment>
<evidence type="ECO:0000256" key="1">
    <source>
        <dbReference type="SAM" id="MobiDB-lite"/>
    </source>
</evidence>
<dbReference type="Proteomes" id="UP000886653">
    <property type="component" value="Unassembled WGS sequence"/>
</dbReference>
<proteinExistence type="predicted"/>
<organism evidence="2 3">
    <name type="scientific">Cronartium quercuum f. sp. fusiforme G11</name>
    <dbReference type="NCBI Taxonomy" id="708437"/>
    <lineage>
        <taxon>Eukaryota</taxon>
        <taxon>Fungi</taxon>
        <taxon>Dikarya</taxon>
        <taxon>Basidiomycota</taxon>
        <taxon>Pucciniomycotina</taxon>
        <taxon>Pucciniomycetes</taxon>
        <taxon>Pucciniales</taxon>
        <taxon>Coleosporiaceae</taxon>
        <taxon>Cronartium</taxon>
    </lineage>
</organism>